<feature type="binding site" evidence="4">
    <location>
        <position position="101"/>
    </location>
    <ligand>
        <name>ATP</name>
        <dbReference type="ChEBI" id="CHEBI:30616"/>
    </ligand>
</feature>
<feature type="binding site" evidence="4">
    <location>
        <begin position="7"/>
        <end position="20"/>
    </location>
    <ligand>
        <name>ATP</name>
        <dbReference type="ChEBI" id="CHEBI:30616"/>
    </ligand>
</feature>
<feature type="binding site" evidence="4">
    <location>
        <position position="157"/>
    </location>
    <ligand>
        <name>ATP</name>
        <dbReference type="ChEBI" id="CHEBI:30616"/>
    </ligand>
</feature>
<feature type="binding site" evidence="4">
    <location>
        <position position="184"/>
    </location>
    <ligand>
        <name>ATP</name>
        <dbReference type="ChEBI" id="CHEBI:30616"/>
    </ligand>
</feature>
<dbReference type="InterPro" id="IPR008513">
    <property type="entry name" value="tRNA(Met)_cyd_acetate_ligase"/>
</dbReference>
<dbReference type="GO" id="GO:0005737">
    <property type="term" value="C:cytoplasm"/>
    <property type="evidence" value="ECO:0007669"/>
    <property type="project" value="UniProtKB-SubCell"/>
</dbReference>
<dbReference type="PANTHER" id="PTHR37825">
    <property type="entry name" value="TRNA(MET) CYTIDINE ACETATE LIGASE"/>
    <property type="match status" value="1"/>
</dbReference>
<dbReference type="EC" id="6.3.4.-" evidence="4"/>
<keyword evidence="4" id="KW-0067">ATP-binding</keyword>
<dbReference type="GO" id="GO:0005524">
    <property type="term" value="F:ATP binding"/>
    <property type="evidence" value="ECO:0007669"/>
    <property type="project" value="UniProtKB-KW"/>
</dbReference>
<evidence type="ECO:0000256" key="3">
    <source>
        <dbReference type="ARBA" id="ARBA00022884"/>
    </source>
</evidence>
<dbReference type="NCBIfam" id="NF010191">
    <property type="entry name" value="PRK13670.1"/>
    <property type="match status" value="1"/>
</dbReference>
<dbReference type="RefSeq" id="WP_133264216.1">
    <property type="nucleotide sequence ID" value="NZ_JAGYGP010000001.1"/>
</dbReference>
<keyword evidence="6" id="KW-1185">Reference proteome</keyword>
<keyword evidence="4" id="KW-0547">Nucleotide-binding</keyword>
<dbReference type="EMBL" id="PUFI01000005">
    <property type="protein sequence ID" value="TDG69687.1"/>
    <property type="molecule type" value="Genomic_DNA"/>
</dbReference>
<dbReference type="InterPro" id="IPR014729">
    <property type="entry name" value="Rossmann-like_a/b/a_fold"/>
</dbReference>
<dbReference type="GO" id="GO:0016879">
    <property type="term" value="F:ligase activity, forming carbon-nitrogen bonds"/>
    <property type="evidence" value="ECO:0007669"/>
    <property type="project" value="UniProtKB-UniRule"/>
</dbReference>
<dbReference type="STRING" id="907931.GCA_000165675_00205"/>
<gene>
    <name evidence="4" type="primary">tmcAL</name>
    <name evidence="5" type="ORF">C5L23_001149</name>
</gene>
<keyword evidence="1 4" id="KW-0436">Ligase</keyword>
<dbReference type="PANTHER" id="PTHR37825:SF1">
    <property type="entry name" value="TRNA(MET) CYTIDINE ACETATE LIGASE"/>
    <property type="match status" value="1"/>
</dbReference>
<dbReference type="GO" id="GO:0006400">
    <property type="term" value="P:tRNA modification"/>
    <property type="evidence" value="ECO:0007669"/>
    <property type="project" value="UniProtKB-UniRule"/>
</dbReference>
<dbReference type="HAMAP" id="MF_01539">
    <property type="entry name" value="TmcAL"/>
    <property type="match status" value="1"/>
</dbReference>
<dbReference type="NCBIfam" id="TIGR00125">
    <property type="entry name" value="cyt_tran_rel"/>
    <property type="match status" value="1"/>
</dbReference>
<comment type="caution">
    <text evidence="5">The sequence shown here is derived from an EMBL/GenBank/DDBJ whole genome shotgun (WGS) entry which is preliminary data.</text>
</comment>
<accession>A0A4R5NBQ9</accession>
<comment type="catalytic activity">
    <reaction evidence="4">
        <text>cytidine(34) in elongator tRNA(Met) + acetate + ATP = N(4)-acetylcytidine(34) in elongator tRNA(Met) + AMP + diphosphate</text>
        <dbReference type="Rhea" id="RHEA:58144"/>
        <dbReference type="Rhea" id="RHEA-COMP:10693"/>
        <dbReference type="Rhea" id="RHEA-COMP:10694"/>
        <dbReference type="ChEBI" id="CHEBI:30089"/>
        <dbReference type="ChEBI" id="CHEBI:30616"/>
        <dbReference type="ChEBI" id="CHEBI:33019"/>
        <dbReference type="ChEBI" id="CHEBI:74900"/>
        <dbReference type="ChEBI" id="CHEBI:82748"/>
        <dbReference type="ChEBI" id="CHEBI:456215"/>
    </reaction>
</comment>
<sequence>MKAVGIVTEYNPFHNGHLYHIEQAKKLTGADVVIAVMSGNFVQRGEPAIFDKWTRAQVALQNGVDIVIELPTFFAVQPSHIFTEGAVKLLAAMGVEDIVFGSEHADVDFLTLAKNAPDVQLSKKSDAGNFKDKKQTFASAYAHELEMSTGFKLEDPNDILAFGYARAVSKLGLESQINLRPIQRMSAGYHDKTFTEDQKIASASSIRLALHKGKLEKLADVVPNETKALLSSSANTINFEQPFWQLLKYRLVTDTVGQLGQIYQMAEGLEHRLSAMALGEPGPQSYQSYIKAVKSKRYTFARIQRTLLYTLANIKVDQMQAAMQDAYLRVLGFTPLGQQYLNVTKKHLDLPLISKVDMSLAKSNLRLDYKAGKLWQMLATGDNVPQQDVSRVPILVEKEK</sequence>
<organism evidence="5 6">
    <name type="scientific">Leuconostoc fallax</name>
    <dbReference type="NCBI Taxonomy" id="1251"/>
    <lineage>
        <taxon>Bacteria</taxon>
        <taxon>Bacillati</taxon>
        <taxon>Bacillota</taxon>
        <taxon>Bacilli</taxon>
        <taxon>Lactobacillales</taxon>
        <taxon>Lactobacillaceae</taxon>
        <taxon>Leuconostoc</taxon>
    </lineage>
</organism>
<keyword evidence="4" id="KW-0963">Cytoplasm</keyword>
<keyword evidence="4" id="KW-0820">tRNA-binding</keyword>
<evidence type="ECO:0000256" key="1">
    <source>
        <dbReference type="ARBA" id="ARBA00022598"/>
    </source>
</evidence>
<name>A0A4R5NBQ9_9LACO</name>
<reference evidence="5 6" key="1">
    <citation type="journal article" date="2019" name="Appl. Microbiol. Biotechnol.">
        <title>Uncovering carbohydrate metabolism through a genotype-phenotype association study of 56 lactic acid bacteria genomes.</title>
        <authorList>
            <person name="Buron-Moles G."/>
            <person name="Chailyan A."/>
            <person name="Dolejs I."/>
            <person name="Forster J."/>
            <person name="Miks M.H."/>
        </authorList>
    </citation>
    <scope>NUCLEOTIDE SEQUENCE [LARGE SCALE GENOMIC DNA]</scope>
    <source>
        <strain evidence="5 6">ATCC 700006</strain>
    </source>
</reference>
<evidence type="ECO:0000313" key="5">
    <source>
        <dbReference type="EMBL" id="TDG69687.1"/>
    </source>
</evidence>
<comment type="similarity">
    <text evidence="4">Belongs to the TmcAL family.</text>
</comment>
<dbReference type="Pfam" id="PF05636">
    <property type="entry name" value="HIGH_NTase1"/>
    <property type="match status" value="1"/>
</dbReference>
<comment type="subcellular location">
    <subcellularLocation>
        <location evidence="4">Cytoplasm</location>
    </subcellularLocation>
</comment>
<dbReference type="Proteomes" id="UP000295681">
    <property type="component" value="Unassembled WGS sequence"/>
</dbReference>
<dbReference type="SUPFAM" id="SSF52374">
    <property type="entry name" value="Nucleotidylyl transferase"/>
    <property type="match status" value="1"/>
</dbReference>
<protein>
    <recommendedName>
        <fullName evidence="4">tRNA(Met) cytidine acetate ligase</fullName>
        <ecNumber evidence="4">6.3.4.-</ecNumber>
    </recommendedName>
</protein>
<keyword evidence="2 4" id="KW-0819">tRNA processing</keyword>
<comment type="caution">
    <text evidence="4">Lacks conserved residue(s) required for the propagation of feature annotation.</text>
</comment>
<proteinExistence type="inferred from homology"/>
<dbReference type="GO" id="GO:0000049">
    <property type="term" value="F:tRNA binding"/>
    <property type="evidence" value="ECO:0007669"/>
    <property type="project" value="UniProtKB-KW"/>
</dbReference>
<dbReference type="AlphaFoldDB" id="A0A4R5NBQ9"/>
<evidence type="ECO:0000256" key="4">
    <source>
        <dbReference type="HAMAP-Rule" id="MF_01539"/>
    </source>
</evidence>
<keyword evidence="3 4" id="KW-0694">RNA-binding</keyword>
<dbReference type="Gene3D" id="3.40.50.620">
    <property type="entry name" value="HUPs"/>
    <property type="match status" value="1"/>
</dbReference>
<comment type="function">
    <text evidence="4">Catalyzes the formation of N(4)-acetylcytidine (ac(4)C) at the wobble position of elongator tRNA(Met), using acetate and ATP as substrates. First activates an acetate ion to form acetyladenylate (Ac-AMP) and then transfers the acetyl group to tRNA to form ac(4)C34.</text>
</comment>
<evidence type="ECO:0000313" key="6">
    <source>
        <dbReference type="Proteomes" id="UP000295681"/>
    </source>
</evidence>
<dbReference type="InterPro" id="IPR004821">
    <property type="entry name" value="Cyt_trans-like"/>
</dbReference>
<evidence type="ECO:0000256" key="2">
    <source>
        <dbReference type="ARBA" id="ARBA00022694"/>
    </source>
</evidence>